<dbReference type="SUPFAM" id="SSF82866">
    <property type="entry name" value="Multidrug efflux transporter AcrB transmembrane domain"/>
    <property type="match status" value="2"/>
</dbReference>
<reference evidence="1 2" key="1">
    <citation type="submission" date="2013-04" db="EMBL/GenBank/DDBJ databases">
        <title>Hyphomonas sp. T24B3 Genome Sequencing.</title>
        <authorList>
            <person name="Lai Q."/>
            <person name="Shao Z."/>
        </authorList>
    </citation>
    <scope>NUCLEOTIDE SEQUENCE [LARGE SCALE GENOMIC DNA]</scope>
    <source>
        <strain evidence="1 2">T24B3</strain>
    </source>
</reference>
<gene>
    <name evidence="1" type="ORF">HY3_10300</name>
</gene>
<dbReference type="PANTHER" id="PTHR32063">
    <property type="match status" value="1"/>
</dbReference>
<dbReference type="STRING" id="1280941.HY2_09990"/>
<dbReference type="Gene3D" id="3.30.2090.10">
    <property type="entry name" value="Multidrug efflux transporter AcrB TolC docking domain, DN and DC subdomains"/>
    <property type="match status" value="2"/>
</dbReference>
<dbReference type="Gene3D" id="1.20.1640.10">
    <property type="entry name" value="Multidrug efflux transporter AcrB transmembrane domain"/>
    <property type="match status" value="2"/>
</dbReference>
<dbReference type="PRINTS" id="PR00702">
    <property type="entry name" value="ACRIFLAVINRP"/>
</dbReference>
<dbReference type="SUPFAM" id="SSF82693">
    <property type="entry name" value="Multidrug efflux transporter AcrB pore domain, PN1, PN2, PC1 and PC2 subdomains"/>
    <property type="match status" value="3"/>
</dbReference>
<dbReference type="OrthoDB" id="174266at2"/>
<dbReference type="RefSeq" id="WP_051594701.1">
    <property type="nucleotide sequence ID" value="NZ_AWFA01000009.1"/>
</dbReference>
<dbReference type="PANTHER" id="PTHR32063:SF16">
    <property type="entry name" value="CATION EFFLUX SYSTEM (ACRB_ACRD_ACRF FAMILY)"/>
    <property type="match status" value="1"/>
</dbReference>
<dbReference type="AlphaFoldDB" id="A0A062U790"/>
<dbReference type="Gene3D" id="3.30.70.1440">
    <property type="entry name" value="Multidrug efflux transporter AcrB pore domain"/>
    <property type="match status" value="1"/>
</dbReference>
<dbReference type="InterPro" id="IPR001036">
    <property type="entry name" value="Acrflvin-R"/>
</dbReference>
<dbReference type="Pfam" id="PF00873">
    <property type="entry name" value="ACR_tran"/>
    <property type="match status" value="1"/>
</dbReference>
<accession>A0A062U790</accession>
<dbReference type="SUPFAM" id="SSF82714">
    <property type="entry name" value="Multidrug efflux transporter AcrB TolC docking domain, DN and DC subdomains"/>
    <property type="match status" value="2"/>
</dbReference>
<dbReference type="Gene3D" id="3.30.70.1320">
    <property type="entry name" value="Multidrug efflux transporter AcrB pore domain like"/>
    <property type="match status" value="1"/>
</dbReference>
<dbReference type="Proteomes" id="UP000249123">
    <property type="component" value="Unassembled WGS sequence"/>
</dbReference>
<evidence type="ECO:0000313" key="2">
    <source>
        <dbReference type="Proteomes" id="UP000249123"/>
    </source>
</evidence>
<sequence length="1094" mass="117989">MKADISGSITRATIRSPLTPLFLLTALAVGLIALLTIPREEEPQISVPMVDIMVSAPGLQAPDVVEQVSKPLEEIVMAIPDVEHVYSQSRDDGAMVTARFDVGTDADDAILRIHEKIRANMDRIPSGVPMPLVVGRGINDVPIVTLTLSPEDWTGDLWNDTSLRMLADELQKELIKVPDVGLTSLVGGRDLVMRVEPDIQALASYGVPLQTLVASVGQAASALPVGTARQDGNSLLVQAGDRMDSLAELEKLEISGANGRTVYLSDVATVTVDGAETESRVWTLEHHAGDDAFVARPAVTLALAKRPGANAVKVAEAILARVDTLKGQLIPEGVRVDVTRDYGETANHKANELLFHLGLATVSIVVLIAFAIGWREALVTLIVIPTTILLTLFASLMMGYTINRVSLFALIFSIGILVDDAIVMIENIARHWAMRDGRTRIQAAIDAVSEVGNPTIIATMTVIAALLPMMFVSGLMGPYMAPIPANASAAMVFSFFVAVGIAPWLIMKIAGRAKLAGHGDEGGDGAAHGENRLGGFYRRIATPVVSSKRNAWTFLIIVGVTTLSSLSLFYFKLVPVKLLPFDNKSEIQVVVDLPEGATVEDTERSLFALADAMRDVEEVESVQAYAGTAAPFNFNGLVRHYFMRNSPELGDLQVNLSEKSHRKRASHDIALDLRQRLLAVPMPEGSSVKVVEVPPGPPVIATLMAEIYGPTPEARRETAAIVRSFFEETDFIVDVDDSIGDPAPRMTVSVNEPSAADYGIAQQDILDTIGLAFGGQIVGVSPRGEGRDPLDIQVKLPKAERNWSQEFAAIPVPRRPLGTGQTPVELGALVDVSEEMGSPVIFRRDGYFADMVMGELAGRYEAPIYGMFEIQDKVKAYDWAAAGLKQPAIRMYGQPDNEAETTLLWDGEWEITYVTFRDMGLAFGVALFGIYILVVGQFGTFRVPLIILTPVPLTLIGIMIGHWLFGAPFTATSMIGFIALAGIIVRNSILLVDFVRHRTDDHTPLKDVLLDAGAIRFKPILLTALAAMIGAAVILSDPIFQGLAISLLFGLASSTALTVLVIPAIYIALRGPDWIPADKNKTRAIEPDTQEVPS</sequence>
<dbReference type="Gene3D" id="3.30.70.1430">
    <property type="entry name" value="Multidrug efflux transporter AcrB pore domain"/>
    <property type="match status" value="2"/>
</dbReference>
<protein>
    <submittedName>
        <fullName evidence="1">Multidrug transporter AcrB</fullName>
    </submittedName>
</protein>
<organism evidence="1 2">
    <name type="scientific">Hyphomonas pacifica</name>
    <dbReference type="NCBI Taxonomy" id="1280941"/>
    <lineage>
        <taxon>Bacteria</taxon>
        <taxon>Pseudomonadati</taxon>
        <taxon>Pseudomonadota</taxon>
        <taxon>Alphaproteobacteria</taxon>
        <taxon>Hyphomonadales</taxon>
        <taxon>Hyphomonadaceae</taxon>
        <taxon>Hyphomonas</taxon>
    </lineage>
</organism>
<evidence type="ECO:0000313" key="1">
    <source>
        <dbReference type="EMBL" id="RAN34691.1"/>
    </source>
</evidence>
<proteinExistence type="predicted"/>
<name>A0A062U790_9PROT</name>
<dbReference type="GO" id="GO:0005886">
    <property type="term" value="C:plasma membrane"/>
    <property type="evidence" value="ECO:0007669"/>
    <property type="project" value="TreeGrafter"/>
</dbReference>
<comment type="caution">
    <text evidence="1">The sequence shown here is derived from an EMBL/GenBank/DDBJ whole genome shotgun (WGS) entry which is preliminary data.</text>
</comment>
<dbReference type="InterPro" id="IPR027463">
    <property type="entry name" value="AcrB_DN_DC_subdom"/>
</dbReference>
<dbReference type="EMBL" id="AWFB01000009">
    <property type="protein sequence ID" value="RAN34691.1"/>
    <property type="molecule type" value="Genomic_DNA"/>
</dbReference>
<dbReference type="eggNOG" id="COG0841">
    <property type="taxonomic scope" value="Bacteria"/>
</dbReference>
<keyword evidence="2" id="KW-1185">Reference proteome</keyword>
<dbReference type="GO" id="GO:0042910">
    <property type="term" value="F:xenobiotic transmembrane transporter activity"/>
    <property type="evidence" value="ECO:0007669"/>
    <property type="project" value="TreeGrafter"/>
</dbReference>